<feature type="transmembrane region" description="Helical" evidence="11">
    <location>
        <begin position="12"/>
        <end position="32"/>
    </location>
</feature>
<dbReference type="InterPro" id="IPR003594">
    <property type="entry name" value="HATPase_dom"/>
</dbReference>
<dbReference type="Pfam" id="PF02518">
    <property type="entry name" value="HATPase_c"/>
    <property type="match status" value="1"/>
</dbReference>
<evidence type="ECO:0000259" key="13">
    <source>
        <dbReference type="PROSITE" id="PS50885"/>
    </source>
</evidence>
<dbReference type="EC" id="2.7.13.3" evidence="3"/>
<sequence length="483" mass="51709">MKRHRPSLRRQLLLGILVPTVAVVALNTVMLYRQALAAADTAYDRTLLATAKSLGEQLALAAAADGGAPRVVASVPYSALEAFEADSRSRLYYRVLGFAGEVVSGFDDLPPPDRRLPDRGVYAALVHFYDEFYRDEPVRMAVLLQPVASAEAQGMATVQVAETLELRQALARQILFDTAWRQALLLGLIAVVVLWVVQRATRPVRDLGAAIDHRPAGDLTPIDAEQAPRELTPLLDATNHVMQRLDHLLAHQQRFVRDASHQLRTPLAVLKTQLQSARRGDLPPERALDEMAHTVDGAIALANQMLALAKVEQLRQQGDAGLVDLAAVARDVALDLAPLAAARDIALAVETQPAPVRAHEWMLRELLRNLLHNAIRHSPDGAPLTLSLVADGRHAALTLADQGPGLDPALGDRLFQPFVAGAGSGTPLAASGGTAGSGLGLAICRQIVETLGGTLTLDNRREHGKVVGLDAIVRLPLAAAPTA</sequence>
<evidence type="ECO:0000256" key="1">
    <source>
        <dbReference type="ARBA" id="ARBA00000085"/>
    </source>
</evidence>
<keyword evidence="6 11" id="KW-0812">Transmembrane</keyword>
<evidence type="ECO:0000313" key="15">
    <source>
        <dbReference type="Proteomes" id="UP000288178"/>
    </source>
</evidence>
<keyword evidence="15" id="KW-1185">Reference proteome</keyword>
<evidence type="ECO:0000256" key="9">
    <source>
        <dbReference type="ARBA" id="ARBA00023012"/>
    </source>
</evidence>
<dbReference type="InterPro" id="IPR004358">
    <property type="entry name" value="Sig_transdc_His_kin-like_C"/>
</dbReference>
<evidence type="ECO:0000256" key="3">
    <source>
        <dbReference type="ARBA" id="ARBA00012438"/>
    </source>
</evidence>
<accession>A0A3S3SFT0</accession>
<dbReference type="Pfam" id="PF08521">
    <property type="entry name" value="2CSK_N"/>
    <property type="match status" value="1"/>
</dbReference>
<dbReference type="SUPFAM" id="SSF55874">
    <property type="entry name" value="ATPase domain of HSP90 chaperone/DNA topoisomerase II/histidine kinase"/>
    <property type="match status" value="1"/>
</dbReference>
<dbReference type="Gene3D" id="3.30.565.10">
    <property type="entry name" value="Histidine kinase-like ATPase, C-terminal domain"/>
    <property type="match status" value="1"/>
</dbReference>
<proteinExistence type="predicted"/>
<dbReference type="SMART" id="SM00387">
    <property type="entry name" value="HATPase_c"/>
    <property type="match status" value="1"/>
</dbReference>
<reference evidence="14 15" key="1">
    <citation type="submission" date="2019-01" db="EMBL/GenBank/DDBJ databases">
        <authorList>
            <person name="Chen W.-M."/>
        </authorList>
    </citation>
    <scope>NUCLEOTIDE SEQUENCE [LARGE SCALE GENOMIC DNA]</scope>
    <source>
        <strain evidence="14 15">ICH-3</strain>
    </source>
</reference>
<dbReference type="AlphaFoldDB" id="A0A3S3SFT0"/>
<evidence type="ECO:0000256" key="2">
    <source>
        <dbReference type="ARBA" id="ARBA00004370"/>
    </source>
</evidence>
<feature type="domain" description="Histidine kinase" evidence="12">
    <location>
        <begin position="258"/>
        <end position="479"/>
    </location>
</feature>
<comment type="catalytic activity">
    <reaction evidence="1">
        <text>ATP + protein L-histidine = ADP + protein N-phospho-L-histidine.</text>
        <dbReference type="EC" id="2.7.13.3"/>
    </reaction>
</comment>
<dbReference type="InterPro" id="IPR050428">
    <property type="entry name" value="TCS_sensor_his_kinase"/>
</dbReference>
<dbReference type="EMBL" id="SACT01000001">
    <property type="protein sequence ID" value="RVT54519.1"/>
    <property type="molecule type" value="Genomic_DNA"/>
</dbReference>
<evidence type="ECO:0000256" key="5">
    <source>
        <dbReference type="ARBA" id="ARBA00022679"/>
    </source>
</evidence>
<dbReference type="InterPro" id="IPR003660">
    <property type="entry name" value="HAMP_dom"/>
</dbReference>
<comment type="subcellular location">
    <subcellularLocation>
        <location evidence="2">Membrane</location>
    </subcellularLocation>
</comment>
<dbReference type="InterPro" id="IPR013727">
    <property type="entry name" value="2CSK_N"/>
</dbReference>
<dbReference type="Proteomes" id="UP000288178">
    <property type="component" value="Unassembled WGS sequence"/>
</dbReference>
<dbReference type="CDD" id="cd00075">
    <property type="entry name" value="HATPase"/>
    <property type="match status" value="1"/>
</dbReference>
<dbReference type="Pfam" id="PF00512">
    <property type="entry name" value="HisKA"/>
    <property type="match status" value="1"/>
</dbReference>
<keyword evidence="4" id="KW-0597">Phosphoprotein</keyword>
<keyword evidence="5" id="KW-0808">Transferase</keyword>
<organism evidence="14 15">
    <name type="scientific">Rubrivivax albus</name>
    <dbReference type="NCBI Taxonomy" id="2499835"/>
    <lineage>
        <taxon>Bacteria</taxon>
        <taxon>Pseudomonadati</taxon>
        <taxon>Pseudomonadota</taxon>
        <taxon>Betaproteobacteria</taxon>
        <taxon>Burkholderiales</taxon>
        <taxon>Sphaerotilaceae</taxon>
        <taxon>Rubrivivax</taxon>
    </lineage>
</organism>
<keyword evidence="7 14" id="KW-0418">Kinase</keyword>
<keyword evidence="10 11" id="KW-0472">Membrane</keyword>
<keyword evidence="8 11" id="KW-1133">Transmembrane helix</keyword>
<comment type="caution">
    <text evidence="14">The sequence shown here is derived from an EMBL/GenBank/DDBJ whole genome shotgun (WGS) entry which is preliminary data.</text>
</comment>
<dbReference type="InterPro" id="IPR005467">
    <property type="entry name" value="His_kinase_dom"/>
</dbReference>
<dbReference type="GO" id="GO:0005886">
    <property type="term" value="C:plasma membrane"/>
    <property type="evidence" value="ECO:0007669"/>
    <property type="project" value="TreeGrafter"/>
</dbReference>
<keyword evidence="9" id="KW-0902">Two-component regulatory system</keyword>
<evidence type="ECO:0000256" key="10">
    <source>
        <dbReference type="ARBA" id="ARBA00023136"/>
    </source>
</evidence>
<dbReference type="PROSITE" id="PS50885">
    <property type="entry name" value="HAMP"/>
    <property type="match status" value="1"/>
</dbReference>
<evidence type="ECO:0000259" key="12">
    <source>
        <dbReference type="PROSITE" id="PS50109"/>
    </source>
</evidence>
<dbReference type="PANTHER" id="PTHR45436">
    <property type="entry name" value="SENSOR HISTIDINE KINASE YKOH"/>
    <property type="match status" value="1"/>
</dbReference>
<evidence type="ECO:0000256" key="8">
    <source>
        <dbReference type="ARBA" id="ARBA00022989"/>
    </source>
</evidence>
<evidence type="ECO:0000313" key="14">
    <source>
        <dbReference type="EMBL" id="RVT54519.1"/>
    </source>
</evidence>
<evidence type="ECO:0000256" key="6">
    <source>
        <dbReference type="ARBA" id="ARBA00022692"/>
    </source>
</evidence>
<dbReference type="GO" id="GO:0000155">
    <property type="term" value="F:phosphorelay sensor kinase activity"/>
    <property type="evidence" value="ECO:0007669"/>
    <property type="project" value="InterPro"/>
</dbReference>
<dbReference type="InterPro" id="IPR003661">
    <property type="entry name" value="HisK_dim/P_dom"/>
</dbReference>
<evidence type="ECO:0000256" key="11">
    <source>
        <dbReference type="SAM" id="Phobius"/>
    </source>
</evidence>
<dbReference type="InterPro" id="IPR036097">
    <property type="entry name" value="HisK_dim/P_sf"/>
</dbReference>
<dbReference type="OrthoDB" id="8554694at2"/>
<dbReference type="PANTHER" id="PTHR45436:SF1">
    <property type="entry name" value="SENSOR PROTEIN QSEC"/>
    <property type="match status" value="1"/>
</dbReference>
<dbReference type="SMART" id="SM00388">
    <property type="entry name" value="HisKA"/>
    <property type="match status" value="1"/>
</dbReference>
<dbReference type="InterPro" id="IPR036890">
    <property type="entry name" value="HATPase_C_sf"/>
</dbReference>
<dbReference type="SUPFAM" id="SSF47384">
    <property type="entry name" value="Homodimeric domain of signal transducing histidine kinase"/>
    <property type="match status" value="1"/>
</dbReference>
<feature type="domain" description="HAMP" evidence="13">
    <location>
        <begin position="198"/>
        <end position="250"/>
    </location>
</feature>
<dbReference type="PRINTS" id="PR00344">
    <property type="entry name" value="BCTRLSENSOR"/>
</dbReference>
<dbReference type="CDD" id="cd00082">
    <property type="entry name" value="HisKA"/>
    <property type="match status" value="1"/>
</dbReference>
<evidence type="ECO:0000256" key="4">
    <source>
        <dbReference type="ARBA" id="ARBA00022553"/>
    </source>
</evidence>
<protein>
    <recommendedName>
        <fullName evidence="3">histidine kinase</fullName>
        <ecNumber evidence="3">2.7.13.3</ecNumber>
    </recommendedName>
</protein>
<dbReference type="PROSITE" id="PS50109">
    <property type="entry name" value="HIS_KIN"/>
    <property type="match status" value="1"/>
</dbReference>
<evidence type="ECO:0000256" key="7">
    <source>
        <dbReference type="ARBA" id="ARBA00022777"/>
    </source>
</evidence>
<gene>
    <name evidence="14" type="ORF">ENE75_05025</name>
</gene>
<name>A0A3S3SFT0_9BURK</name>
<dbReference type="Gene3D" id="1.10.287.130">
    <property type="match status" value="1"/>
</dbReference>